<comment type="similarity">
    <text evidence="1">Belongs to the aldehyde dehydrogenase family.</text>
</comment>
<dbReference type="RefSeq" id="WP_110373000.1">
    <property type="nucleotide sequence ID" value="NZ_JAHBRY010000001.1"/>
</dbReference>
<evidence type="ECO:0000313" key="4">
    <source>
        <dbReference type="EMBL" id="PXW64989.1"/>
    </source>
</evidence>
<dbReference type="InterPro" id="IPR015590">
    <property type="entry name" value="Aldehyde_DH_dom"/>
</dbReference>
<sequence>MNPDAQLFVAGRWRPAEDGATAPVYNPATEEEIGRHAVASVGDLDEAVEAAARAFPGWRAIGPLERSRLMRRAAGLVRDRAAAIASIMTAEQGKPVAEAEREIRNSADIIEWFAEEGRRAYGRVIPSRSPDVMQTVLEEPIGIVAGFSPWNFPIAQAARKIAAALAAGCPIILKGPEDTPACCAAFVAAFAEAGIPEGVVSLFFGDPATISDHLIAHPGVRKISFTGSTTVGKLLAAKAGAHMKRCTMELGGHAPAIVCDDADLDVALKTLAMAKFRNAGQVCIAPTRFLVQHRVYDAFLDMFIGTAKDIRVGNGADPASAMGPLAHGRRLEAMESLLADGLKHGGVAELGGQRVGNKGHFFAPTVVTGLARDARLMNEEPFGPVALFAPFNDLEEAIAEANRLPYGLAAYAFTRSAAVAHKLSSAIETGMLSINHHGMSLPEVPHGGIKDSGYGSEGGLEALKGYMTFKFVTHAVG</sequence>
<dbReference type="Gene3D" id="3.40.309.10">
    <property type="entry name" value="Aldehyde Dehydrogenase, Chain A, domain 2"/>
    <property type="match status" value="1"/>
</dbReference>
<dbReference type="CDD" id="cd07103">
    <property type="entry name" value="ALDH_F5_SSADH_GabD"/>
    <property type="match status" value="1"/>
</dbReference>
<dbReference type="EMBL" id="QJJK01000001">
    <property type="protein sequence ID" value="PXW64989.1"/>
    <property type="molecule type" value="Genomic_DNA"/>
</dbReference>
<dbReference type="PROSITE" id="PS00070">
    <property type="entry name" value="ALDEHYDE_DEHYDR_CYS"/>
    <property type="match status" value="1"/>
</dbReference>
<dbReference type="AlphaFoldDB" id="A0A2V3UIK9"/>
<dbReference type="InterPro" id="IPR016162">
    <property type="entry name" value="Ald_DH_N"/>
</dbReference>
<dbReference type="GO" id="GO:0016620">
    <property type="term" value="F:oxidoreductase activity, acting on the aldehyde or oxo group of donors, NAD or NADP as acceptor"/>
    <property type="evidence" value="ECO:0007669"/>
    <property type="project" value="InterPro"/>
</dbReference>
<reference evidence="4 5" key="1">
    <citation type="submission" date="2018-05" db="EMBL/GenBank/DDBJ databases">
        <title>Genomic Encyclopedia of Type Strains, Phase IV (KMG-IV): sequencing the most valuable type-strain genomes for metagenomic binning, comparative biology and taxonomic classification.</title>
        <authorList>
            <person name="Goeker M."/>
        </authorList>
    </citation>
    <scope>NUCLEOTIDE SEQUENCE [LARGE SCALE GENOMIC DNA]</scope>
    <source>
        <strain evidence="4 5">DSM 6462</strain>
    </source>
</reference>
<accession>A0A2V3UIK9</accession>
<dbReference type="Proteomes" id="UP000248021">
    <property type="component" value="Unassembled WGS sequence"/>
</dbReference>
<dbReference type="Pfam" id="PF00171">
    <property type="entry name" value="Aldedh"/>
    <property type="match status" value="1"/>
</dbReference>
<keyword evidence="5" id="KW-1185">Reference proteome</keyword>
<dbReference type="InterPro" id="IPR016163">
    <property type="entry name" value="Ald_DH_C"/>
</dbReference>
<gene>
    <name evidence="4" type="ORF">C7450_101750</name>
</gene>
<evidence type="ECO:0000256" key="1">
    <source>
        <dbReference type="ARBA" id="ARBA00009986"/>
    </source>
</evidence>
<evidence type="ECO:0000313" key="5">
    <source>
        <dbReference type="Proteomes" id="UP000248021"/>
    </source>
</evidence>
<name>A0A2V3UIK9_9HYPH</name>
<dbReference type="InterPro" id="IPR016160">
    <property type="entry name" value="Ald_DH_CS_CYS"/>
</dbReference>
<dbReference type="PANTHER" id="PTHR43353:SF5">
    <property type="entry name" value="SUCCINATE-SEMIALDEHYDE DEHYDROGENASE, MITOCHONDRIAL"/>
    <property type="match status" value="1"/>
</dbReference>
<dbReference type="OrthoDB" id="9812625at2"/>
<dbReference type="Gene3D" id="3.40.605.10">
    <property type="entry name" value="Aldehyde Dehydrogenase, Chain A, domain 1"/>
    <property type="match status" value="1"/>
</dbReference>
<keyword evidence="2" id="KW-0560">Oxidoreductase</keyword>
<dbReference type="FunFam" id="3.40.309.10:FF:000009">
    <property type="entry name" value="Aldehyde dehydrogenase A"/>
    <property type="match status" value="1"/>
</dbReference>
<organism evidence="4 5">
    <name type="scientific">Chelatococcus asaccharovorans</name>
    <dbReference type="NCBI Taxonomy" id="28210"/>
    <lineage>
        <taxon>Bacteria</taxon>
        <taxon>Pseudomonadati</taxon>
        <taxon>Pseudomonadota</taxon>
        <taxon>Alphaproteobacteria</taxon>
        <taxon>Hyphomicrobiales</taxon>
        <taxon>Chelatococcaceae</taxon>
        <taxon>Chelatococcus</taxon>
    </lineage>
</organism>
<dbReference type="FunFam" id="3.40.605.10:FF:000033">
    <property type="entry name" value="NAD-dependent succinate-semialdehyde dehydrogenase"/>
    <property type="match status" value="1"/>
</dbReference>
<evidence type="ECO:0000256" key="2">
    <source>
        <dbReference type="ARBA" id="ARBA00023002"/>
    </source>
</evidence>
<evidence type="ECO:0000259" key="3">
    <source>
        <dbReference type="Pfam" id="PF00171"/>
    </source>
</evidence>
<dbReference type="PANTHER" id="PTHR43353">
    <property type="entry name" value="SUCCINATE-SEMIALDEHYDE DEHYDROGENASE, MITOCHONDRIAL"/>
    <property type="match status" value="1"/>
</dbReference>
<proteinExistence type="inferred from homology"/>
<protein>
    <submittedName>
        <fullName evidence="4">Succinate-semialdehyde dehydrogenase/glutarate-semialdehyde dehydrogenase</fullName>
    </submittedName>
</protein>
<dbReference type="SUPFAM" id="SSF53720">
    <property type="entry name" value="ALDH-like"/>
    <property type="match status" value="1"/>
</dbReference>
<dbReference type="InterPro" id="IPR050740">
    <property type="entry name" value="Aldehyde_DH_Superfamily"/>
</dbReference>
<feature type="domain" description="Aldehyde dehydrogenase" evidence="3">
    <location>
        <begin position="13"/>
        <end position="472"/>
    </location>
</feature>
<comment type="caution">
    <text evidence="4">The sequence shown here is derived from an EMBL/GenBank/DDBJ whole genome shotgun (WGS) entry which is preliminary data.</text>
</comment>
<dbReference type="InterPro" id="IPR016161">
    <property type="entry name" value="Ald_DH/histidinol_DH"/>
</dbReference>